<proteinExistence type="predicted"/>
<organism evidence="2 3">
    <name type="scientific">Phyllosticta citribraziliensis</name>
    <dbReference type="NCBI Taxonomy" id="989973"/>
    <lineage>
        <taxon>Eukaryota</taxon>
        <taxon>Fungi</taxon>
        <taxon>Dikarya</taxon>
        <taxon>Ascomycota</taxon>
        <taxon>Pezizomycotina</taxon>
        <taxon>Dothideomycetes</taxon>
        <taxon>Dothideomycetes incertae sedis</taxon>
        <taxon>Botryosphaeriales</taxon>
        <taxon>Phyllostictaceae</taxon>
        <taxon>Phyllosticta</taxon>
    </lineage>
</organism>
<protein>
    <submittedName>
        <fullName evidence="2">Uncharacterized protein</fullName>
    </submittedName>
</protein>
<feature type="transmembrane region" description="Helical" evidence="1">
    <location>
        <begin position="28"/>
        <end position="47"/>
    </location>
</feature>
<reference evidence="2 3" key="1">
    <citation type="submission" date="2024-04" db="EMBL/GenBank/DDBJ databases">
        <title>Phyllosticta paracitricarpa is synonymous to the EU quarantine fungus P. citricarpa based on phylogenomic analyses.</title>
        <authorList>
            <consortium name="Lawrence Berkeley National Laboratory"/>
            <person name="Van ingen-buijs V.A."/>
            <person name="Van westerhoven A.C."/>
            <person name="Haridas S."/>
            <person name="Skiadas P."/>
            <person name="Martin F."/>
            <person name="Groenewald J.Z."/>
            <person name="Crous P.W."/>
            <person name="Seidl M.F."/>
        </authorList>
    </citation>
    <scope>NUCLEOTIDE SEQUENCE [LARGE SCALE GENOMIC DNA]</scope>
    <source>
        <strain evidence="2 3">CPC 17464</strain>
    </source>
</reference>
<name>A0ABR1LBZ3_9PEZI</name>
<sequence>MKLGLSGFWSGLVWFWLSWFGNGKVKVWYRYLVLLSSRAFGFFALGFRTGLDLDWMGYVGSGSRRRFFSYTIITLVRFATLYWYDVDWYDVDEQVMTFL</sequence>
<dbReference type="EMBL" id="JBBPEH010000012">
    <property type="protein sequence ID" value="KAK7531360.1"/>
    <property type="molecule type" value="Genomic_DNA"/>
</dbReference>
<dbReference type="RefSeq" id="XP_066651184.1">
    <property type="nucleotide sequence ID" value="XM_066793733.1"/>
</dbReference>
<gene>
    <name evidence="2" type="ORF">J3D65DRAFT_112047</name>
</gene>
<evidence type="ECO:0000256" key="1">
    <source>
        <dbReference type="SAM" id="Phobius"/>
    </source>
</evidence>
<evidence type="ECO:0000313" key="2">
    <source>
        <dbReference type="EMBL" id="KAK7531360.1"/>
    </source>
</evidence>
<keyword evidence="1" id="KW-0472">Membrane</keyword>
<evidence type="ECO:0000313" key="3">
    <source>
        <dbReference type="Proteomes" id="UP001360953"/>
    </source>
</evidence>
<accession>A0ABR1LBZ3</accession>
<dbReference type="Proteomes" id="UP001360953">
    <property type="component" value="Unassembled WGS sequence"/>
</dbReference>
<keyword evidence="1" id="KW-0812">Transmembrane</keyword>
<keyword evidence="3" id="KW-1185">Reference proteome</keyword>
<keyword evidence="1" id="KW-1133">Transmembrane helix</keyword>
<comment type="caution">
    <text evidence="2">The sequence shown here is derived from an EMBL/GenBank/DDBJ whole genome shotgun (WGS) entry which is preliminary data.</text>
</comment>
<feature type="transmembrane region" description="Helical" evidence="1">
    <location>
        <begin position="67"/>
        <end position="84"/>
    </location>
</feature>
<dbReference type="GeneID" id="92026639"/>